<comment type="caution">
    <text evidence="2">The sequence shown here is derived from an EMBL/GenBank/DDBJ whole genome shotgun (WGS) entry which is preliminary data.</text>
</comment>
<feature type="compositionally biased region" description="Basic and acidic residues" evidence="1">
    <location>
        <begin position="92"/>
        <end position="104"/>
    </location>
</feature>
<protein>
    <submittedName>
        <fullName evidence="2">Uncharacterized protein</fullName>
    </submittedName>
</protein>
<feature type="compositionally biased region" description="Pro residues" evidence="1">
    <location>
        <begin position="11"/>
        <end position="21"/>
    </location>
</feature>
<proteinExistence type="predicted"/>
<reference evidence="2 3" key="1">
    <citation type="submission" date="2023-08" db="EMBL/GenBank/DDBJ databases">
        <title>Black Yeasts Isolated from many extreme environments.</title>
        <authorList>
            <person name="Coleine C."/>
            <person name="Stajich J.E."/>
            <person name="Selbmann L."/>
        </authorList>
    </citation>
    <scope>NUCLEOTIDE SEQUENCE [LARGE SCALE GENOMIC DNA]</scope>
    <source>
        <strain evidence="2 3">CCFEE 536</strain>
    </source>
</reference>
<feature type="compositionally biased region" description="Polar residues" evidence="1">
    <location>
        <begin position="26"/>
        <end position="55"/>
    </location>
</feature>
<evidence type="ECO:0000313" key="2">
    <source>
        <dbReference type="EMBL" id="KAK5201281.1"/>
    </source>
</evidence>
<evidence type="ECO:0000256" key="1">
    <source>
        <dbReference type="SAM" id="MobiDB-lite"/>
    </source>
</evidence>
<gene>
    <name evidence="2" type="ORF">LTR16_003250</name>
</gene>
<keyword evidence="3" id="KW-1185">Reference proteome</keyword>
<feature type="region of interest" description="Disordered" evidence="1">
    <location>
        <begin position="1"/>
        <end position="104"/>
    </location>
</feature>
<sequence>MANAHSGIHSVPPPPFPPRPASFPSKQSTEAQSPVQRLSLDTQAHQQQGTSQTPQPYEDAPPSYEDAIAQDMPPVDGPRSDYAPPPAEPDVELSRSEKTGWGRE</sequence>
<dbReference type="EMBL" id="JAVRRA010016733">
    <property type="protein sequence ID" value="KAK5201281.1"/>
    <property type="molecule type" value="Genomic_DNA"/>
</dbReference>
<evidence type="ECO:0000313" key="3">
    <source>
        <dbReference type="Proteomes" id="UP001357485"/>
    </source>
</evidence>
<name>A0ABR0LNX4_9PEZI</name>
<organism evidence="2 3">
    <name type="scientific">Cryomyces antarcticus</name>
    <dbReference type="NCBI Taxonomy" id="329879"/>
    <lineage>
        <taxon>Eukaryota</taxon>
        <taxon>Fungi</taxon>
        <taxon>Dikarya</taxon>
        <taxon>Ascomycota</taxon>
        <taxon>Pezizomycotina</taxon>
        <taxon>Dothideomycetes</taxon>
        <taxon>Dothideomycetes incertae sedis</taxon>
        <taxon>Cryomyces</taxon>
    </lineage>
</organism>
<accession>A0ABR0LNX4</accession>
<dbReference type="Proteomes" id="UP001357485">
    <property type="component" value="Unassembled WGS sequence"/>
</dbReference>